<keyword evidence="7 8" id="KW-0472">Membrane</keyword>
<dbReference type="GO" id="GO:0006865">
    <property type="term" value="P:amino acid transport"/>
    <property type="evidence" value="ECO:0007669"/>
    <property type="project" value="UniProtKB-KW"/>
</dbReference>
<feature type="transmembrane region" description="Helical" evidence="8">
    <location>
        <begin position="75"/>
        <end position="98"/>
    </location>
</feature>
<comment type="similarity">
    <text evidence="8">Belongs to the binding-protein-dependent transport system permease family.</text>
</comment>
<dbReference type="InterPro" id="IPR000515">
    <property type="entry name" value="MetI-like"/>
</dbReference>
<organism evidence="10 11">
    <name type="scientific">Hydrogenibacillus schlegelii</name>
    <name type="common">Bacillus schlegelii</name>
    <dbReference type="NCBI Taxonomy" id="1484"/>
    <lineage>
        <taxon>Bacteria</taxon>
        <taxon>Bacillati</taxon>
        <taxon>Bacillota</taxon>
        <taxon>Bacilli</taxon>
        <taxon>Bacillales</taxon>
        <taxon>Bacillales Family X. Incertae Sedis</taxon>
        <taxon>Hydrogenibacillus</taxon>
    </lineage>
</organism>
<protein>
    <submittedName>
        <fullName evidence="10">Ectoine/hydroxyectoine ABC transporter permease subunit EhuD</fullName>
    </submittedName>
</protein>
<keyword evidence="2 8" id="KW-0813">Transport</keyword>
<feature type="transmembrane region" description="Helical" evidence="8">
    <location>
        <begin position="20"/>
        <end position="45"/>
    </location>
</feature>
<dbReference type="Proteomes" id="UP000244180">
    <property type="component" value="Unassembled WGS sequence"/>
</dbReference>
<dbReference type="CDD" id="cd06261">
    <property type="entry name" value="TM_PBP2"/>
    <property type="match status" value="1"/>
</dbReference>
<dbReference type="GO" id="GO:0022857">
    <property type="term" value="F:transmembrane transporter activity"/>
    <property type="evidence" value="ECO:0007669"/>
    <property type="project" value="InterPro"/>
</dbReference>
<dbReference type="SUPFAM" id="SSF161098">
    <property type="entry name" value="MetI-like"/>
    <property type="match status" value="1"/>
</dbReference>
<evidence type="ECO:0000259" key="9">
    <source>
        <dbReference type="PROSITE" id="PS50928"/>
    </source>
</evidence>
<reference evidence="10 11" key="1">
    <citation type="submission" date="2017-08" db="EMBL/GenBank/DDBJ databases">
        <title>Burning lignite coal seam in the remote Altai Mountains harbors a hydrogen-driven thermophilic microbial community.</title>
        <authorList>
            <person name="Kadnikov V.V."/>
            <person name="Mardanov A.V."/>
            <person name="Ivasenko D."/>
            <person name="Beletsky A.V."/>
            <person name="Karnachuk O.V."/>
            <person name="Ravin N.V."/>
        </authorList>
    </citation>
    <scope>NUCLEOTIDE SEQUENCE [LARGE SCALE GENOMIC DNA]</scope>
    <source>
        <strain evidence="10">AL33</strain>
    </source>
</reference>
<comment type="caution">
    <text evidence="10">The sequence shown here is derived from an EMBL/GenBank/DDBJ whole genome shotgun (WGS) entry which is preliminary data.</text>
</comment>
<evidence type="ECO:0000256" key="5">
    <source>
        <dbReference type="ARBA" id="ARBA00022970"/>
    </source>
</evidence>
<evidence type="ECO:0000256" key="8">
    <source>
        <dbReference type="RuleBase" id="RU363032"/>
    </source>
</evidence>
<keyword evidence="5" id="KW-0029">Amino-acid transport</keyword>
<dbReference type="InterPro" id="IPR043429">
    <property type="entry name" value="ArtM/GltK/GlnP/TcyL/YhdX-like"/>
</dbReference>
<evidence type="ECO:0000256" key="6">
    <source>
        <dbReference type="ARBA" id="ARBA00022989"/>
    </source>
</evidence>
<dbReference type="InterPro" id="IPR014341">
    <property type="entry name" value="Ectoine_EhuD"/>
</dbReference>
<evidence type="ECO:0000256" key="3">
    <source>
        <dbReference type="ARBA" id="ARBA00022475"/>
    </source>
</evidence>
<dbReference type="PROSITE" id="PS50928">
    <property type="entry name" value="ABC_TM1"/>
    <property type="match status" value="1"/>
</dbReference>
<gene>
    <name evidence="10" type="ORF">HSCHL_0017</name>
</gene>
<dbReference type="AlphaFoldDB" id="A0A2T5G996"/>
<evidence type="ECO:0000256" key="7">
    <source>
        <dbReference type="ARBA" id="ARBA00023136"/>
    </source>
</evidence>
<dbReference type="GO" id="GO:0043190">
    <property type="term" value="C:ATP-binding cassette (ABC) transporter complex"/>
    <property type="evidence" value="ECO:0007669"/>
    <property type="project" value="InterPro"/>
</dbReference>
<evidence type="ECO:0000313" key="10">
    <source>
        <dbReference type="EMBL" id="PTQ52753.1"/>
    </source>
</evidence>
<evidence type="ECO:0000256" key="1">
    <source>
        <dbReference type="ARBA" id="ARBA00004651"/>
    </source>
</evidence>
<keyword evidence="3" id="KW-1003">Cell membrane</keyword>
<evidence type="ECO:0000256" key="4">
    <source>
        <dbReference type="ARBA" id="ARBA00022692"/>
    </source>
</evidence>
<dbReference type="InterPro" id="IPR010065">
    <property type="entry name" value="AA_ABC_transptr_permease_3TM"/>
</dbReference>
<dbReference type="NCBIfam" id="TIGR01726">
    <property type="entry name" value="HEQRo_perm_3TM"/>
    <property type="match status" value="1"/>
</dbReference>
<keyword evidence="6 8" id="KW-1133">Transmembrane helix</keyword>
<dbReference type="NCBIfam" id="TIGR03003">
    <property type="entry name" value="ectoine_ehuD"/>
    <property type="match status" value="1"/>
</dbReference>
<proteinExistence type="inferred from homology"/>
<evidence type="ECO:0000313" key="11">
    <source>
        <dbReference type="Proteomes" id="UP000244180"/>
    </source>
</evidence>
<dbReference type="InterPro" id="IPR035906">
    <property type="entry name" value="MetI-like_sf"/>
</dbReference>
<keyword evidence="4 8" id="KW-0812">Transmembrane</keyword>
<sequence>MMGDEWHWDVAWAAARKIAAVVPVTIAATVLGFVVAAAAGLAWTIARRSRSALVRGAVEAAMEFVRRTPLLVQLLFLYAAFPRLSVFAIGVIGLGLHYGAYLSEVYRAGIEAVDRGQWEAARALNFSRQKTWTRIILPQAIRPIVPMMGNYLIVLFKETPLLFAINVTEMMAVAKQFGSETFRYLEAFTVVGVFFFLMSYPASLVVRWLEARFGRAG</sequence>
<accession>A0A2T5G996</accession>
<dbReference type="Gene3D" id="1.10.3720.10">
    <property type="entry name" value="MetI-like"/>
    <property type="match status" value="1"/>
</dbReference>
<name>A0A2T5G996_HYDSH</name>
<comment type="subcellular location">
    <subcellularLocation>
        <location evidence="1 8">Cell membrane</location>
        <topology evidence="1 8">Multi-pass membrane protein</topology>
    </subcellularLocation>
</comment>
<feature type="transmembrane region" description="Helical" evidence="8">
    <location>
        <begin position="187"/>
        <end position="209"/>
    </location>
</feature>
<dbReference type="PANTHER" id="PTHR30614">
    <property type="entry name" value="MEMBRANE COMPONENT OF AMINO ACID ABC TRANSPORTER"/>
    <property type="match status" value="1"/>
</dbReference>
<dbReference type="PANTHER" id="PTHR30614:SF0">
    <property type="entry name" value="L-CYSTINE TRANSPORT SYSTEM PERMEASE PROTEIN TCYL"/>
    <property type="match status" value="1"/>
</dbReference>
<evidence type="ECO:0000256" key="2">
    <source>
        <dbReference type="ARBA" id="ARBA00022448"/>
    </source>
</evidence>
<feature type="domain" description="ABC transmembrane type-1" evidence="9">
    <location>
        <begin position="18"/>
        <end position="206"/>
    </location>
</feature>
<dbReference type="EMBL" id="PEBV01000023">
    <property type="protein sequence ID" value="PTQ52753.1"/>
    <property type="molecule type" value="Genomic_DNA"/>
</dbReference>
<dbReference type="Pfam" id="PF00528">
    <property type="entry name" value="BPD_transp_1"/>
    <property type="match status" value="1"/>
</dbReference>